<dbReference type="Proteomes" id="UP000735302">
    <property type="component" value="Unassembled WGS sequence"/>
</dbReference>
<evidence type="ECO:0000313" key="2">
    <source>
        <dbReference type="Proteomes" id="UP000735302"/>
    </source>
</evidence>
<organism evidence="1 2">
    <name type="scientific">Plakobranchus ocellatus</name>
    <dbReference type="NCBI Taxonomy" id="259542"/>
    <lineage>
        <taxon>Eukaryota</taxon>
        <taxon>Metazoa</taxon>
        <taxon>Spiralia</taxon>
        <taxon>Lophotrochozoa</taxon>
        <taxon>Mollusca</taxon>
        <taxon>Gastropoda</taxon>
        <taxon>Heterobranchia</taxon>
        <taxon>Euthyneura</taxon>
        <taxon>Panpulmonata</taxon>
        <taxon>Sacoglossa</taxon>
        <taxon>Placobranchoidea</taxon>
        <taxon>Plakobranchidae</taxon>
        <taxon>Plakobranchus</taxon>
    </lineage>
</organism>
<evidence type="ECO:0000313" key="1">
    <source>
        <dbReference type="EMBL" id="GFO31566.1"/>
    </source>
</evidence>
<reference evidence="1 2" key="1">
    <citation type="journal article" date="2021" name="Elife">
        <title>Chloroplast acquisition without the gene transfer in kleptoplastic sea slugs, Plakobranchus ocellatus.</title>
        <authorList>
            <person name="Maeda T."/>
            <person name="Takahashi S."/>
            <person name="Yoshida T."/>
            <person name="Shimamura S."/>
            <person name="Takaki Y."/>
            <person name="Nagai Y."/>
            <person name="Toyoda A."/>
            <person name="Suzuki Y."/>
            <person name="Arimoto A."/>
            <person name="Ishii H."/>
            <person name="Satoh N."/>
            <person name="Nishiyama T."/>
            <person name="Hasebe M."/>
            <person name="Maruyama T."/>
            <person name="Minagawa J."/>
            <person name="Obokata J."/>
            <person name="Shigenobu S."/>
        </authorList>
    </citation>
    <scope>NUCLEOTIDE SEQUENCE [LARGE SCALE GENOMIC DNA]</scope>
</reference>
<comment type="caution">
    <text evidence="1">The sequence shown here is derived from an EMBL/GenBank/DDBJ whole genome shotgun (WGS) entry which is preliminary data.</text>
</comment>
<gene>
    <name evidence="1" type="ORF">PoB_005807100</name>
</gene>
<keyword evidence="2" id="KW-1185">Reference proteome</keyword>
<dbReference type="EMBL" id="BLXT01006411">
    <property type="protein sequence ID" value="GFO31566.1"/>
    <property type="molecule type" value="Genomic_DNA"/>
</dbReference>
<accession>A0AAV4CFK7</accession>
<sequence length="111" mass="12102">MNGMSTSKYIPTSPICTEPFSSKYSIQEDIGRDEWPYESPNILGGVGGTVDSESTLRSAGTLLLGARTQPLVSWPDERPESLRSPCCGQTMYIQPTQYPQVASIVQNQDAS</sequence>
<protein>
    <submittedName>
        <fullName evidence="1">Uncharacterized protein</fullName>
    </submittedName>
</protein>
<dbReference type="AlphaFoldDB" id="A0AAV4CFK7"/>
<proteinExistence type="predicted"/>
<name>A0AAV4CFK7_9GAST</name>